<dbReference type="PROSITE" id="PS00139">
    <property type="entry name" value="THIOL_PROTEASE_CYS"/>
    <property type="match status" value="1"/>
</dbReference>
<dbReference type="GO" id="GO:0008239">
    <property type="term" value="F:dipeptidyl-peptidase activity"/>
    <property type="evidence" value="ECO:0007669"/>
    <property type="project" value="UniProtKB-EC"/>
</dbReference>
<dbReference type="STRING" id="857967.G0QJ06"/>
<comment type="similarity">
    <text evidence="3">Belongs to the peptidase C1 family.</text>
</comment>
<dbReference type="GO" id="GO:0006508">
    <property type="term" value="P:proteolysis"/>
    <property type="evidence" value="ECO:0007669"/>
    <property type="project" value="InterPro"/>
</dbReference>
<dbReference type="InterPro" id="IPR013128">
    <property type="entry name" value="Peptidase_C1A"/>
</dbReference>
<proteinExistence type="inferred from homology"/>
<comment type="catalytic activity">
    <reaction evidence="1">
        <text>Release of an N-terminal dipeptide, Xaa-Yaa-|-Zaa-, except when Xaa is Arg or Lys, or Yaa or Zaa is Pro.</text>
        <dbReference type="EC" id="3.4.14.1"/>
    </reaction>
</comment>
<evidence type="ECO:0000256" key="10">
    <source>
        <dbReference type="ARBA" id="ARBA00029779"/>
    </source>
</evidence>
<sequence length="527" mass="62834">MIIIKKTIFYFFIIISDYIKCDLPVHCLKHQIIGQWKLQLENLYYTTTQYIKCGHSQPDTIYNSYKSYLNIFKVILKFKRTQSQITKNINKLYQKKLKGNWSVLYDQGIIIQINKIQYFTYFKYYPNENFQKEIQNEFDFEEIHNFENYNYDCTETLIGWYTKEHQKGCFKAIKINPNEKDKSISNGHQNKVVQPDEDILYEQIQKQEDKLYEQIQKQDNKLYEQIQKQEDKLYEQVTELNQKNKTWEAGINTIMPNKNTQQRKKGKKKYKYFSLQDLSDLPKEFSLKEYLDEPSSQKQCGSCYVIATVNMLNARLRIKYGKHINDKISMQHILDCSFFSQGCQGGYVYQIGKFGYDYFLISEEEMPYQVLFLFLNQKKFNFFFKGYIKRIFVGGGYGKCNEREMMIEIMKNGPIVASINPDYQFMYYKSGVYHSVEAAEWILNGQNAPEWRNVEHAALCYGWGESEKDGKYWLMQNSWGKEWGENGFFKIRRGTDESSVESVAEYANAEIIYLKKKQKKQKNEKLL</sequence>
<evidence type="ECO:0000256" key="1">
    <source>
        <dbReference type="ARBA" id="ARBA00000738"/>
    </source>
</evidence>
<dbReference type="Proteomes" id="UP000008983">
    <property type="component" value="Unassembled WGS sequence"/>
</dbReference>
<protein>
    <recommendedName>
        <fullName evidence="6">Dipeptidyl peptidase 1</fullName>
        <ecNumber evidence="5">3.4.14.1</ecNumber>
    </recommendedName>
    <alternativeName>
        <fullName evidence="10">Cathepsin C</fullName>
    </alternativeName>
    <alternativeName>
        <fullName evidence="9">Cathepsin J</fullName>
    </alternativeName>
    <alternativeName>
        <fullName evidence="12">Dipeptidyl peptidase I</fullName>
    </alternativeName>
    <alternativeName>
        <fullName evidence="11">Dipeptidyl transferase</fullName>
    </alternativeName>
</protein>
<dbReference type="Gene3D" id="2.40.128.80">
    <property type="entry name" value="Cathepsin C, exclusion domain"/>
    <property type="match status" value="1"/>
</dbReference>
<name>G0QJ06_ICHMU</name>
<evidence type="ECO:0000256" key="8">
    <source>
        <dbReference type="ARBA" id="ARBA00023214"/>
    </source>
</evidence>
<dbReference type="SMART" id="SM00645">
    <property type="entry name" value="Pept_C1"/>
    <property type="match status" value="1"/>
</dbReference>
<dbReference type="EC" id="3.4.14.1" evidence="5"/>
<evidence type="ECO:0000256" key="5">
    <source>
        <dbReference type="ARBA" id="ARBA00012059"/>
    </source>
</evidence>
<feature type="coiled-coil region" evidence="14">
    <location>
        <begin position="201"/>
        <end position="243"/>
    </location>
</feature>
<evidence type="ECO:0000256" key="6">
    <source>
        <dbReference type="ARBA" id="ARBA00014709"/>
    </source>
</evidence>
<evidence type="ECO:0000256" key="3">
    <source>
        <dbReference type="ARBA" id="ARBA00008455"/>
    </source>
</evidence>
<dbReference type="PANTHER" id="PTHR12411">
    <property type="entry name" value="CYSTEINE PROTEASE FAMILY C1-RELATED"/>
    <property type="match status" value="1"/>
</dbReference>
<dbReference type="Pfam" id="PF08773">
    <property type="entry name" value="CathepsinC_exc"/>
    <property type="match status" value="1"/>
</dbReference>
<evidence type="ECO:0000256" key="13">
    <source>
        <dbReference type="ARBA" id="ARBA00045556"/>
    </source>
</evidence>
<evidence type="ECO:0000259" key="15">
    <source>
        <dbReference type="SMART" id="SM00645"/>
    </source>
</evidence>
<dbReference type="RefSeq" id="XP_004040103.1">
    <property type="nucleotide sequence ID" value="XM_004040055.1"/>
</dbReference>
<dbReference type="Pfam" id="PF00112">
    <property type="entry name" value="Peptidase_C1"/>
    <property type="match status" value="1"/>
</dbReference>
<evidence type="ECO:0000256" key="4">
    <source>
        <dbReference type="ARBA" id="ARBA00011610"/>
    </source>
</evidence>
<dbReference type="PROSITE" id="PS00640">
    <property type="entry name" value="THIOL_PROTEASE_ASN"/>
    <property type="match status" value="1"/>
</dbReference>
<comment type="function">
    <text evidence="13">Thiol protease. Has dipeptidylpeptidase activity. Active against a broad range of dipeptide substrates composed of both polar and hydrophobic amino acids. Proline cannot occupy the P1 position and arginine cannot occupy the P2 position of the substrate. Can act as both an exopeptidase and endopeptidase. Activates serine proteases such as elastase, cathepsin G and granzymes A and B.</text>
</comment>
<evidence type="ECO:0000256" key="11">
    <source>
        <dbReference type="ARBA" id="ARBA00030778"/>
    </source>
</evidence>
<dbReference type="GeneID" id="14910988"/>
<dbReference type="InterPro" id="IPR038765">
    <property type="entry name" value="Papain-like_cys_pep_sf"/>
</dbReference>
<dbReference type="InParanoid" id="G0QJ06"/>
<evidence type="ECO:0000256" key="7">
    <source>
        <dbReference type="ARBA" id="ARBA00023145"/>
    </source>
</evidence>
<dbReference type="SUPFAM" id="SSF54001">
    <property type="entry name" value="Cysteine proteinases"/>
    <property type="match status" value="1"/>
</dbReference>
<dbReference type="OrthoDB" id="640249at2759"/>
<organism evidence="16 17">
    <name type="scientific">Ichthyophthirius multifiliis</name>
    <name type="common">White spot disease agent</name>
    <name type="synonym">Ich</name>
    <dbReference type="NCBI Taxonomy" id="5932"/>
    <lineage>
        <taxon>Eukaryota</taxon>
        <taxon>Sar</taxon>
        <taxon>Alveolata</taxon>
        <taxon>Ciliophora</taxon>
        <taxon>Intramacronucleata</taxon>
        <taxon>Oligohymenophorea</taxon>
        <taxon>Hymenostomatida</taxon>
        <taxon>Ophryoglenina</taxon>
        <taxon>Ichthyophthirius</taxon>
    </lineage>
</organism>
<comment type="subunit">
    <text evidence="4">Tetramer of heterotrimers consisting of exclusion domain, heavy- and light chains.</text>
</comment>
<gene>
    <name evidence="16" type="ORF">IMG5_001760</name>
</gene>
<evidence type="ECO:0000256" key="2">
    <source>
        <dbReference type="ARBA" id="ARBA00001923"/>
    </source>
</evidence>
<dbReference type="InterPro" id="IPR036496">
    <property type="entry name" value="CathepsinC_exc_dom_sf"/>
</dbReference>
<evidence type="ECO:0000256" key="14">
    <source>
        <dbReference type="SAM" id="Coils"/>
    </source>
</evidence>
<keyword evidence="8" id="KW-0868">Chloride</keyword>
<evidence type="ECO:0000256" key="9">
    <source>
        <dbReference type="ARBA" id="ARBA00029762"/>
    </source>
</evidence>
<dbReference type="eggNOG" id="KOG1543">
    <property type="taxonomic scope" value="Eukaryota"/>
</dbReference>
<feature type="domain" description="Peptidase C1A papain C-terminal" evidence="15">
    <location>
        <begin position="281"/>
        <end position="508"/>
    </location>
</feature>
<reference evidence="16 17" key="1">
    <citation type="submission" date="2011-07" db="EMBL/GenBank/DDBJ databases">
        <authorList>
            <person name="Coyne R."/>
            <person name="Brami D."/>
            <person name="Johnson J."/>
            <person name="Hostetler J."/>
            <person name="Hannick L."/>
            <person name="Clark T."/>
            <person name="Cassidy-Hanley D."/>
            <person name="Inman J."/>
        </authorList>
    </citation>
    <scope>NUCLEOTIDE SEQUENCE [LARGE SCALE GENOMIC DNA]</scope>
    <source>
        <strain evidence="16 17">G5</strain>
    </source>
</reference>
<comment type="cofactor">
    <cofactor evidence="2">
        <name>chloride</name>
        <dbReference type="ChEBI" id="CHEBI:17996"/>
    </cofactor>
</comment>
<dbReference type="InterPro" id="IPR014882">
    <property type="entry name" value="CathepsinC_exc"/>
</dbReference>
<dbReference type="GO" id="GO:0008234">
    <property type="term" value="F:cysteine-type peptidase activity"/>
    <property type="evidence" value="ECO:0007669"/>
    <property type="project" value="InterPro"/>
</dbReference>
<evidence type="ECO:0000256" key="12">
    <source>
        <dbReference type="ARBA" id="ARBA00032961"/>
    </source>
</evidence>
<dbReference type="OMA" id="MNSRIMI"/>
<dbReference type="EMBL" id="GL983044">
    <property type="protein sequence ID" value="EGR34799.1"/>
    <property type="molecule type" value="Genomic_DNA"/>
</dbReference>
<keyword evidence="7" id="KW-0865">Zymogen</keyword>
<dbReference type="InterPro" id="IPR025661">
    <property type="entry name" value="Pept_asp_AS"/>
</dbReference>
<evidence type="ECO:0000313" key="16">
    <source>
        <dbReference type="EMBL" id="EGR34799.1"/>
    </source>
</evidence>
<keyword evidence="17" id="KW-1185">Reference proteome</keyword>
<dbReference type="InterPro" id="IPR000668">
    <property type="entry name" value="Peptidase_C1A_C"/>
</dbReference>
<dbReference type="Gene3D" id="3.90.70.10">
    <property type="entry name" value="Cysteine proteinases"/>
    <property type="match status" value="1"/>
</dbReference>
<dbReference type="SUPFAM" id="SSF75001">
    <property type="entry name" value="Dipeptidyl peptidase I (cathepsin C), exclusion domain"/>
    <property type="match status" value="1"/>
</dbReference>
<keyword evidence="14" id="KW-0175">Coiled coil</keyword>
<dbReference type="InterPro" id="IPR000169">
    <property type="entry name" value="Pept_cys_AS"/>
</dbReference>
<evidence type="ECO:0000313" key="17">
    <source>
        <dbReference type="Proteomes" id="UP000008983"/>
    </source>
</evidence>
<dbReference type="AlphaFoldDB" id="G0QJ06"/>
<accession>G0QJ06</accession>